<dbReference type="Pfam" id="PF18906">
    <property type="entry name" value="Phage_tube_2"/>
    <property type="match status" value="1"/>
</dbReference>
<protein>
    <submittedName>
        <fullName evidence="1">Uncharacterized protein</fullName>
    </submittedName>
</protein>
<evidence type="ECO:0000313" key="1">
    <source>
        <dbReference type="EMBL" id="KKK67680.1"/>
    </source>
</evidence>
<proteinExistence type="predicted"/>
<dbReference type="EMBL" id="LAZR01059491">
    <property type="protein sequence ID" value="KKK67680.1"/>
    <property type="molecule type" value="Genomic_DNA"/>
</dbReference>
<dbReference type="InterPro" id="IPR044000">
    <property type="entry name" value="Phage_tube_2"/>
</dbReference>
<name>A0A0F8Y287_9ZZZZ</name>
<dbReference type="AlphaFoldDB" id="A0A0F8Y287"/>
<organism evidence="1">
    <name type="scientific">marine sediment metagenome</name>
    <dbReference type="NCBI Taxonomy" id="412755"/>
    <lineage>
        <taxon>unclassified sequences</taxon>
        <taxon>metagenomes</taxon>
        <taxon>ecological metagenomes</taxon>
    </lineage>
</organism>
<reference evidence="1" key="1">
    <citation type="journal article" date="2015" name="Nature">
        <title>Complex archaea that bridge the gap between prokaryotes and eukaryotes.</title>
        <authorList>
            <person name="Spang A."/>
            <person name="Saw J.H."/>
            <person name="Jorgensen S.L."/>
            <person name="Zaremba-Niedzwiedzka K."/>
            <person name="Martijn J."/>
            <person name="Lind A.E."/>
            <person name="van Eijk R."/>
            <person name="Schleper C."/>
            <person name="Guy L."/>
            <person name="Ettema T.J."/>
        </authorList>
    </citation>
    <scope>NUCLEOTIDE SEQUENCE</scope>
</reference>
<accession>A0A0F8Y287</accession>
<comment type="caution">
    <text evidence="1">The sequence shown here is derived from an EMBL/GenBank/DDBJ whole genome shotgun (WGS) entry which is preliminary data.</text>
</comment>
<feature type="non-terminal residue" evidence="1">
    <location>
        <position position="260"/>
    </location>
</feature>
<sequence length="260" mass="28035">MVQRLRYFGSVKETTFNEATPPVATAHVDIASATLDTPSEPDIIYAGGLQRTAKTRRPGFYAPAGNVVYAFDIDSIGEYLRYALGGYVFTAATPEATLNTHEFYGDASATLPSFVARLGKDKLADNTNFEHVFSGCTLNSLSIAVSDALAEATLDIQAAQDSRADILAVTDLLLPTSYPLAFHELIASLNSVDRSVLIKSAEFTINNNAAVGDGRSIGSRFPRRIPVGERATTFTFELFWDSIAQLQLFWGGNDGPIIGP</sequence>
<gene>
    <name evidence="1" type="ORF">LCGC14_2951660</name>
</gene>